<dbReference type="Proteomes" id="UP000789525">
    <property type="component" value="Unassembled WGS sequence"/>
</dbReference>
<proteinExistence type="predicted"/>
<sequence>MGRHDVGGSQRLGYGGGMHGYIFLMNNYRPGDRICLFGFSRGAYTARCLAGMLHKVGLLPKDNQEQGSIIPRHLPFTSSNSIIKTFRHAIALDERRSKFNVNTWAKQVIEEDKPKTTNRRQKTWYEIERENSDHYGRNETDVLEVWFAGTHAGQSCFLQKLSRADIPNRRRRWRMQGRTSPFAVEYFATVDARSDSTVAVWNSLVDAYEPRYFPDPASSTVKFVDEPGSYDDTRPLIGSAKSSSFWDGKLTQATRRWSPGSTRQSTQSSPYIPAVVPSTRGPFHMLWETMFPTDLEIPEPNDHTFDDHYRMTSHELDAEDALEPLHDEMMLRKAWLILELMPMKRLIWAVLDVLLPILHPTFTTLEDPEQARGPSSEREFRTTAELIEGINNLRIIQETNEKKFQQEMSMIQQRQSAELTTLLAELKTSQEMFEKLTVEREVLIQRLRQLENAPKNGATAHSRPSALPLGPPSTRTLSFVQTVLGIHYEPLGLMPSAHQERARPTRQSALQKDKILLSDMKDDSATEKENKRSSKRQRPAKGAGALAGAHLASGDAPHGTAIGGGALGGAGIGMNGPGTEEGSIPLVAKSGTRIRLKPIAHPKVQADDEMSNADLSMNDNGLDDSLVGVKAGAKRARSPSSSTQSPQKPAKKRNTASTAARNKINIPIIPRGQEGKPLLPMQVGMFTLRDLGRIISSDDLATPKSLYPIGYHCERRWFSTIDPKALVTYQCFIEEGKDPQHPIFSVQPEDAPRESGHSATAAWWNIYKEGLRVRNQPEQAVVNGDEMFGLYDNVVKALLQELPGAAEVKNYVWRTFIEGGPGSKRRNTANAVYHIETPVIRHADGWVEATDPKLGNGNLDADGESDKGVSLPSIAALT</sequence>
<gene>
    <name evidence="1" type="ORF">ACOLOM_LOCUS5561</name>
</gene>
<keyword evidence="2" id="KW-1185">Reference proteome</keyword>
<name>A0ACA9M7U7_9GLOM</name>
<dbReference type="EMBL" id="CAJVPT010010358">
    <property type="protein sequence ID" value="CAG8569809.1"/>
    <property type="molecule type" value="Genomic_DNA"/>
</dbReference>
<protein>
    <submittedName>
        <fullName evidence="1">31_t:CDS:1</fullName>
    </submittedName>
</protein>
<evidence type="ECO:0000313" key="2">
    <source>
        <dbReference type="Proteomes" id="UP000789525"/>
    </source>
</evidence>
<accession>A0ACA9M7U7</accession>
<reference evidence="1" key="1">
    <citation type="submission" date="2021-06" db="EMBL/GenBank/DDBJ databases">
        <authorList>
            <person name="Kallberg Y."/>
            <person name="Tangrot J."/>
            <person name="Rosling A."/>
        </authorList>
    </citation>
    <scope>NUCLEOTIDE SEQUENCE</scope>
    <source>
        <strain evidence="1">CL356</strain>
    </source>
</reference>
<evidence type="ECO:0000313" key="1">
    <source>
        <dbReference type="EMBL" id="CAG8569809.1"/>
    </source>
</evidence>
<comment type="caution">
    <text evidence="1">The sequence shown here is derived from an EMBL/GenBank/DDBJ whole genome shotgun (WGS) entry which is preliminary data.</text>
</comment>
<organism evidence="1 2">
    <name type="scientific">Acaulospora colombiana</name>
    <dbReference type="NCBI Taxonomy" id="27376"/>
    <lineage>
        <taxon>Eukaryota</taxon>
        <taxon>Fungi</taxon>
        <taxon>Fungi incertae sedis</taxon>
        <taxon>Mucoromycota</taxon>
        <taxon>Glomeromycotina</taxon>
        <taxon>Glomeromycetes</taxon>
        <taxon>Diversisporales</taxon>
        <taxon>Acaulosporaceae</taxon>
        <taxon>Acaulospora</taxon>
    </lineage>
</organism>